<dbReference type="Proteomes" id="UP000000445">
    <property type="component" value="Chromosome"/>
</dbReference>
<feature type="transmembrane region" description="Helical" evidence="1">
    <location>
        <begin position="97"/>
        <end position="117"/>
    </location>
</feature>
<sequence>MFKGGFPPFFVLVLEFVQASYRGGVMMLWKALIFLGIYAVLHFGYELSGWEFLKPICGVDESVFEHLKIGFWAYFFTNIIEYFFAKKKHGFWYPRILSTVLLPWFIVLIWYMLPVFFGHIESLAVDLSWAFVVTFLAAILSEIFERNLERNSIGTDFKTVIVVLFIISIIFYTAFSFEKPWIDVFTEH</sequence>
<keyword evidence="1" id="KW-0812">Transmembrane</keyword>
<dbReference type="STRING" id="309803.CTN_0376"/>
<proteinExistence type="predicted"/>
<feature type="transmembrane region" description="Helical" evidence="1">
    <location>
        <begin position="27"/>
        <end position="45"/>
    </location>
</feature>
<feature type="transmembrane region" description="Helical" evidence="1">
    <location>
        <begin position="123"/>
        <end position="144"/>
    </location>
</feature>
<keyword evidence="1" id="KW-1133">Transmembrane helix</keyword>
<dbReference type="AlphaFoldDB" id="B9KC06"/>
<dbReference type="EMBL" id="CP000916">
    <property type="protein sequence ID" value="ACM22552.1"/>
    <property type="molecule type" value="Genomic_DNA"/>
</dbReference>
<gene>
    <name evidence="2" type="ordered locus">CTN_0376</name>
</gene>
<reference evidence="2 3" key="1">
    <citation type="journal article" date="2009" name="Biosci. Biotechnol. Biochem.">
        <title>WeGAS: a web-based microbial genome annotation system.</title>
        <authorList>
            <person name="Lee D."/>
            <person name="Seo H."/>
            <person name="Park C."/>
            <person name="Park K."/>
        </authorList>
    </citation>
    <scope>NUCLEOTIDE SEQUENCE [LARGE SCALE GENOMIC DNA]</scope>
    <source>
        <strain evidence="3">ATCC 49049 / DSM 4359 / NBRC 107923 / NS-E</strain>
    </source>
</reference>
<organism evidence="2 3">
    <name type="scientific">Thermotoga neapolitana (strain ATCC 49049 / DSM 4359 / NBRC 107923 / NS-E)</name>
    <dbReference type="NCBI Taxonomy" id="309803"/>
    <lineage>
        <taxon>Bacteria</taxon>
        <taxon>Thermotogati</taxon>
        <taxon>Thermotogota</taxon>
        <taxon>Thermotogae</taxon>
        <taxon>Thermotogales</taxon>
        <taxon>Thermotogaceae</taxon>
        <taxon>Thermotoga</taxon>
    </lineage>
</organism>
<evidence type="ECO:0000313" key="3">
    <source>
        <dbReference type="Proteomes" id="UP000000445"/>
    </source>
</evidence>
<protein>
    <submittedName>
        <fullName evidence="2">Uncharacterized protein</fullName>
    </submittedName>
</protein>
<accession>B9KC06</accession>
<evidence type="ECO:0000256" key="1">
    <source>
        <dbReference type="SAM" id="Phobius"/>
    </source>
</evidence>
<name>B9KC06_THENN</name>
<feature type="transmembrane region" description="Helical" evidence="1">
    <location>
        <begin position="69"/>
        <end position="85"/>
    </location>
</feature>
<feature type="transmembrane region" description="Helical" evidence="1">
    <location>
        <begin position="156"/>
        <end position="175"/>
    </location>
</feature>
<dbReference type="KEGG" id="tna:CTN_0376"/>
<keyword evidence="1" id="KW-0472">Membrane</keyword>
<evidence type="ECO:0000313" key="2">
    <source>
        <dbReference type="EMBL" id="ACM22552.1"/>
    </source>
</evidence>
<dbReference type="HOGENOM" id="CLU_111486_0_0_0"/>
<keyword evidence="3" id="KW-1185">Reference proteome</keyword>